<sequence>MIETNNTYLDIYDDCWLLPIKVDTLAKLKIRSSTDTESGEVAFSALLEPSSLDPSTLKQFIKETNIIIGRNGLVVYPQSLYLVSKLRGEAKVKDTSSIAKGLLAFTRFLDSTCLEQEDEDGNIIPPEYLSYKSLTKYEEEGAPWRFAEFLLANCNNIEGANGDEAFSLSTARSYMSAVIGFYKWMQKYGYIKNNDRNVVTHYTTGTVHQELNQHDMLAHTKSGSERTYETSNIMRMFPKKENTPAHKKLKPMHPEHKALFNEHVTSLPKSTELIYRLCADAGLRIDEAIHFPAYDIGKADYSDLDSVPIKITRTKGSKPRTVEIPIELYEELEIYKESHARLKNLNRRNELVQSGVILDAIDYLFTSNKGTPYSVNTLETHFSNLRKQIREVDSSWYYRIHDLRSTFATHWLWKESKERDVGYDYLMDELALLMGHENTSTTEKYIKFMNKLDDQINMAKAKNRKINGGWA</sequence>
<dbReference type="Proteomes" id="UP001595384">
    <property type="component" value="Unassembled WGS sequence"/>
</dbReference>
<name>A0ABV7CAU0_9VIBR</name>
<reference evidence="5" key="1">
    <citation type="journal article" date="2019" name="Int. J. Syst. Evol. Microbiol.">
        <title>The Global Catalogue of Microorganisms (GCM) 10K type strain sequencing project: providing services to taxonomists for standard genome sequencing and annotation.</title>
        <authorList>
            <consortium name="The Broad Institute Genomics Platform"/>
            <consortium name="The Broad Institute Genome Sequencing Center for Infectious Disease"/>
            <person name="Wu L."/>
            <person name="Ma J."/>
        </authorList>
    </citation>
    <scope>NUCLEOTIDE SEQUENCE [LARGE SCALE GENOMIC DNA]</scope>
    <source>
        <strain evidence="5">KCTC 62784</strain>
    </source>
</reference>
<dbReference type="PROSITE" id="PS51898">
    <property type="entry name" value="TYR_RECOMBINASE"/>
    <property type="match status" value="1"/>
</dbReference>
<dbReference type="Gene3D" id="1.10.443.10">
    <property type="entry name" value="Intergrase catalytic core"/>
    <property type="match status" value="1"/>
</dbReference>
<proteinExistence type="predicted"/>
<evidence type="ECO:0000256" key="2">
    <source>
        <dbReference type="ARBA" id="ARBA00023172"/>
    </source>
</evidence>
<accession>A0ABV7CAU0</accession>
<dbReference type="SUPFAM" id="SSF56349">
    <property type="entry name" value="DNA breaking-rejoining enzymes"/>
    <property type="match status" value="1"/>
</dbReference>
<protein>
    <submittedName>
        <fullName evidence="4">Tyrosine-type recombinase/integrase</fullName>
    </submittedName>
</protein>
<dbReference type="PANTHER" id="PTHR30349:SF64">
    <property type="entry name" value="PROPHAGE INTEGRASE INTD-RELATED"/>
    <property type="match status" value="1"/>
</dbReference>
<dbReference type="InterPro" id="IPR002104">
    <property type="entry name" value="Integrase_catalytic"/>
</dbReference>
<gene>
    <name evidence="4" type="ORF">ACFODT_11030</name>
</gene>
<evidence type="ECO:0000256" key="1">
    <source>
        <dbReference type="ARBA" id="ARBA00022908"/>
    </source>
</evidence>
<dbReference type="Pfam" id="PF00589">
    <property type="entry name" value="Phage_integrase"/>
    <property type="match status" value="1"/>
</dbReference>
<evidence type="ECO:0000313" key="4">
    <source>
        <dbReference type="EMBL" id="MFC3024356.1"/>
    </source>
</evidence>
<keyword evidence="2" id="KW-0233">DNA recombination</keyword>
<keyword evidence="5" id="KW-1185">Reference proteome</keyword>
<dbReference type="EMBL" id="JBHRSE010000068">
    <property type="protein sequence ID" value="MFC3024356.1"/>
    <property type="molecule type" value="Genomic_DNA"/>
</dbReference>
<dbReference type="PANTHER" id="PTHR30349">
    <property type="entry name" value="PHAGE INTEGRASE-RELATED"/>
    <property type="match status" value="1"/>
</dbReference>
<feature type="domain" description="Tyr recombinase" evidence="3">
    <location>
        <begin position="247"/>
        <end position="458"/>
    </location>
</feature>
<evidence type="ECO:0000313" key="5">
    <source>
        <dbReference type="Proteomes" id="UP001595384"/>
    </source>
</evidence>
<comment type="caution">
    <text evidence="4">The sequence shown here is derived from an EMBL/GenBank/DDBJ whole genome shotgun (WGS) entry which is preliminary data.</text>
</comment>
<evidence type="ECO:0000259" key="3">
    <source>
        <dbReference type="PROSITE" id="PS51898"/>
    </source>
</evidence>
<dbReference type="InterPro" id="IPR011010">
    <property type="entry name" value="DNA_brk_join_enz"/>
</dbReference>
<keyword evidence="1" id="KW-0229">DNA integration</keyword>
<dbReference type="CDD" id="cd00397">
    <property type="entry name" value="DNA_BRE_C"/>
    <property type="match status" value="1"/>
</dbReference>
<dbReference type="InterPro" id="IPR013762">
    <property type="entry name" value="Integrase-like_cat_sf"/>
</dbReference>
<dbReference type="RefSeq" id="WP_123015610.1">
    <property type="nucleotide sequence ID" value="NZ_AP024911.1"/>
</dbReference>
<dbReference type="InterPro" id="IPR050090">
    <property type="entry name" value="Tyrosine_recombinase_XerCD"/>
</dbReference>
<organism evidence="4 5">
    <name type="scientific">Vibrio zhugei</name>
    <dbReference type="NCBI Taxonomy" id="2479546"/>
    <lineage>
        <taxon>Bacteria</taxon>
        <taxon>Pseudomonadati</taxon>
        <taxon>Pseudomonadota</taxon>
        <taxon>Gammaproteobacteria</taxon>
        <taxon>Vibrionales</taxon>
        <taxon>Vibrionaceae</taxon>
        <taxon>Vibrio</taxon>
    </lineage>
</organism>